<feature type="transmembrane region" description="Helical" evidence="6">
    <location>
        <begin position="420"/>
        <end position="442"/>
    </location>
</feature>
<dbReference type="AlphaFoldDB" id="A0A0U5JC68"/>
<dbReference type="PATRIC" id="fig|389348.3.peg.860"/>
<accession>A0A0U5JC68</accession>
<feature type="transmembrane region" description="Helical" evidence="6">
    <location>
        <begin position="553"/>
        <end position="577"/>
    </location>
</feature>
<dbReference type="Proteomes" id="UP000069902">
    <property type="component" value="Chromosome cPNK"/>
</dbReference>
<evidence type="ECO:0000313" key="10">
    <source>
        <dbReference type="Proteomes" id="UP000069902"/>
    </source>
</evidence>
<keyword evidence="10" id="KW-1185">Reference proteome</keyword>
<dbReference type="PANTHER" id="PTHR30071:SF1">
    <property type="entry name" value="CYTOCHROME B_B6 PROTEIN-RELATED"/>
    <property type="match status" value="1"/>
</dbReference>
<dbReference type="InParanoid" id="A0A0U5JC68"/>
<evidence type="ECO:0000256" key="5">
    <source>
        <dbReference type="ARBA" id="ARBA00023136"/>
    </source>
</evidence>
<feature type="transmembrane region" description="Helical" evidence="6">
    <location>
        <begin position="661"/>
        <end position="680"/>
    </location>
</feature>
<evidence type="ECO:0000256" key="6">
    <source>
        <dbReference type="SAM" id="Phobius"/>
    </source>
</evidence>
<feature type="transmembrane region" description="Helical" evidence="6">
    <location>
        <begin position="597"/>
        <end position="614"/>
    </location>
</feature>
<evidence type="ECO:0000313" key="9">
    <source>
        <dbReference type="EMBL" id="CUI16410.1"/>
    </source>
</evidence>
<keyword evidence="7" id="KW-0732">Signal</keyword>
<organism evidence="9 10">
    <name type="scientific">Candidatus Protochlamydia naegleriophila</name>
    <dbReference type="NCBI Taxonomy" id="389348"/>
    <lineage>
        <taxon>Bacteria</taxon>
        <taxon>Pseudomonadati</taxon>
        <taxon>Chlamydiota</taxon>
        <taxon>Chlamydiia</taxon>
        <taxon>Parachlamydiales</taxon>
        <taxon>Parachlamydiaceae</taxon>
        <taxon>Candidatus Protochlamydia</taxon>
    </lineage>
</organism>
<gene>
    <name evidence="9" type="ORF">PNK_0784</name>
</gene>
<dbReference type="EMBL" id="LN879502">
    <property type="protein sequence ID" value="CUI16410.1"/>
    <property type="molecule type" value="Genomic_DNA"/>
</dbReference>
<name>A0A0U5JC68_9BACT</name>
<dbReference type="GO" id="GO:0017004">
    <property type="term" value="P:cytochrome complex assembly"/>
    <property type="evidence" value="ECO:0007669"/>
    <property type="project" value="UniProtKB-KW"/>
</dbReference>
<evidence type="ECO:0000256" key="1">
    <source>
        <dbReference type="ARBA" id="ARBA00004141"/>
    </source>
</evidence>
<dbReference type="RefSeq" id="WP_059060415.1">
    <property type="nucleotide sequence ID" value="NZ_LN879502.1"/>
</dbReference>
<dbReference type="GO" id="GO:0005886">
    <property type="term" value="C:plasma membrane"/>
    <property type="evidence" value="ECO:0007669"/>
    <property type="project" value="TreeGrafter"/>
</dbReference>
<feature type="chain" id="PRO_5006860376" description="Cytochrome c assembly protein domain-containing protein" evidence="7">
    <location>
        <begin position="24"/>
        <end position="692"/>
    </location>
</feature>
<feature type="transmembrane region" description="Helical" evidence="6">
    <location>
        <begin position="621"/>
        <end position="641"/>
    </location>
</feature>
<evidence type="ECO:0000256" key="3">
    <source>
        <dbReference type="ARBA" id="ARBA00022748"/>
    </source>
</evidence>
<dbReference type="InterPro" id="IPR002541">
    <property type="entry name" value="Cyt_c_assembly"/>
</dbReference>
<sequence>MKTKSVFWALICLTAICVNIVNGSEQDFPVLYKGRFRPADAYARLWLYEPYHSQVIRNEDLTLFKTQSSSALEWLWQLDLAGHIPYDSAPLFWITSADLKQLAHLDPLKNRFSYLELTHSLYHDPATSQAILNRLIAYHYWNALSEASNRGQSEKLELNQLLPGLWVQQSNERLLVTAAPSQSPWPFLKTGYTIDHASQQETSKNRKLADALSHLIQDLRQFSQIEGANGKGEAFKIQVSQLQMLALSPKQIEASLEKEYPLLNRLKNAGMLFKALPSRYNGNDWFSLHALKLQVYDRQSNSLKPIGNFTLYSNEEFEAIRQAYLAFEKELSNPNTAYKKNHSYQELVSALKKGYEQLAGTPFQEAAGKALYYPTFNQLKAESWYYHYSWIKLLIALYALSCLLLICLSKLPPSSWFKKGVIGLLLATFALHTVILLWRCYILNRPPVSNMFETVIYVPWVAVLSALTLTVLRRNPFVLPAASLASMLLLILLELTDLNHSLDQVQAVLDSQFWLLIHVLMVVGSYGVFILGSILGHFYLGSYLYHRAQTKQAALLAQLILQTLYVGTALLITGTILGGIWAAESWGRFWDWDPKESWAFISSCLYLIWIHAYRFHRIGNFGLAFGAVSGFLAISFTWYGVNYILGTGLHSYGFGSGGEGYYYAYLLAEALFLAAALWVYRSGRASSQRLST</sequence>
<keyword evidence="5 6" id="KW-0472">Membrane</keyword>
<keyword evidence="3" id="KW-0201">Cytochrome c-type biogenesis</keyword>
<reference evidence="10" key="1">
    <citation type="submission" date="2015-09" db="EMBL/GenBank/DDBJ databases">
        <authorList>
            <person name="Bertelli C."/>
        </authorList>
    </citation>
    <scope>NUCLEOTIDE SEQUENCE [LARGE SCALE GENOMIC DNA]</scope>
    <source>
        <strain evidence="10">KNic</strain>
    </source>
</reference>
<feature type="transmembrane region" description="Helical" evidence="6">
    <location>
        <begin position="454"/>
        <end position="472"/>
    </location>
</feature>
<keyword evidence="2 6" id="KW-0812">Transmembrane</keyword>
<evidence type="ECO:0000256" key="4">
    <source>
        <dbReference type="ARBA" id="ARBA00022989"/>
    </source>
</evidence>
<evidence type="ECO:0000256" key="2">
    <source>
        <dbReference type="ARBA" id="ARBA00022692"/>
    </source>
</evidence>
<feature type="signal peptide" evidence="7">
    <location>
        <begin position="1"/>
        <end position="23"/>
    </location>
</feature>
<dbReference type="GO" id="GO:0020037">
    <property type="term" value="F:heme binding"/>
    <property type="evidence" value="ECO:0007669"/>
    <property type="project" value="InterPro"/>
</dbReference>
<evidence type="ECO:0000259" key="8">
    <source>
        <dbReference type="Pfam" id="PF01578"/>
    </source>
</evidence>
<evidence type="ECO:0000256" key="7">
    <source>
        <dbReference type="SAM" id="SignalP"/>
    </source>
</evidence>
<comment type="subcellular location">
    <subcellularLocation>
        <location evidence="1">Membrane</location>
        <topology evidence="1">Multi-pass membrane protein</topology>
    </subcellularLocation>
</comment>
<dbReference type="InterPro" id="IPR045062">
    <property type="entry name" value="Cyt_c_biogenesis_CcsA/CcmC"/>
</dbReference>
<dbReference type="Pfam" id="PF01578">
    <property type="entry name" value="Cytochrom_C_asm"/>
    <property type="match status" value="1"/>
</dbReference>
<feature type="transmembrane region" description="Helical" evidence="6">
    <location>
        <begin position="384"/>
        <end position="408"/>
    </location>
</feature>
<feature type="domain" description="Cytochrome c assembly protein" evidence="8">
    <location>
        <begin position="449"/>
        <end position="645"/>
    </location>
</feature>
<feature type="transmembrane region" description="Helical" evidence="6">
    <location>
        <begin position="477"/>
        <end position="493"/>
    </location>
</feature>
<dbReference type="PANTHER" id="PTHR30071">
    <property type="entry name" value="HEME EXPORTER PROTEIN C"/>
    <property type="match status" value="1"/>
</dbReference>
<dbReference type="KEGG" id="pnl:PNK_0784"/>
<keyword evidence="4 6" id="KW-1133">Transmembrane helix</keyword>
<proteinExistence type="predicted"/>
<dbReference type="STRING" id="389348.PNK_0784"/>
<feature type="transmembrane region" description="Helical" evidence="6">
    <location>
        <begin position="513"/>
        <end position="541"/>
    </location>
</feature>
<protein>
    <recommendedName>
        <fullName evidence="8">Cytochrome c assembly protein domain-containing protein</fullName>
    </recommendedName>
</protein>